<keyword evidence="1" id="KW-0433">Leucine-rich repeat</keyword>
<reference evidence="6" key="1">
    <citation type="journal article" date="2021" name="Front. Plant Sci.">
        <title>Chromosome-Scale Genome Assembly for Chinese Sour Jujube and Insights Into Its Genome Evolution and Domestication Signature.</title>
        <authorList>
            <person name="Shen L.-Y."/>
            <person name="Luo H."/>
            <person name="Wang X.-L."/>
            <person name="Wang X.-M."/>
            <person name="Qiu X.-J."/>
            <person name="Liu H."/>
            <person name="Zhou S.-S."/>
            <person name="Jia K.-H."/>
            <person name="Nie S."/>
            <person name="Bao Y.-T."/>
            <person name="Zhang R.-G."/>
            <person name="Yun Q.-Z."/>
            <person name="Chai Y.-H."/>
            <person name="Lu J.-Y."/>
            <person name="Li Y."/>
            <person name="Zhao S.-W."/>
            <person name="Mao J.-F."/>
            <person name="Jia S.-G."/>
            <person name="Mao Y.-M."/>
        </authorList>
    </citation>
    <scope>NUCLEOTIDE SEQUENCE</scope>
    <source>
        <strain evidence="6">AT0</strain>
        <tissue evidence="6">Leaf</tissue>
    </source>
</reference>
<comment type="caution">
    <text evidence="6">The sequence shown here is derived from an EMBL/GenBank/DDBJ whole genome shotgun (WGS) entry which is preliminary data.</text>
</comment>
<evidence type="ECO:0000313" key="6">
    <source>
        <dbReference type="EMBL" id="KAH7527892.1"/>
    </source>
</evidence>
<organism evidence="6 7">
    <name type="scientific">Ziziphus jujuba var. spinosa</name>
    <dbReference type="NCBI Taxonomy" id="714518"/>
    <lineage>
        <taxon>Eukaryota</taxon>
        <taxon>Viridiplantae</taxon>
        <taxon>Streptophyta</taxon>
        <taxon>Embryophyta</taxon>
        <taxon>Tracheophyta</taxon>
        <taxon>Spermatophyta</taxon>
        <taxon>Magnoliopsida</taxon>
        <taxon>eudicotyledons</taxon>
        <taxon>Gunneridae</taxon>
        <taxon>Pentapetalae</taxon>
        <taxon>rosids</taxon>
        <taxon>fabids</taxon>
        <taxon>Rosales</taxon>
        <taxon>Rhamnaceae</taxon>
        <taxon>Paliureae</taxon>
        <taxon>Ziziphus</taxon>
    </lineage>
</organism>
<evidence type="ECO:0000259" key="5">
    <source>
        <dbReference type="Pfam" id="PF08263"/>
    </source>
</evidence>
<keyword evidence="4" id="KW-0560">Oxidoreductase</keyword>
<evidence type="ECO:0000256" key="1">
    <source>
        <dbReference type="ARBA" id="ARBA00022614"/>
    </source>
</evidence>
<dbReference type="SUPFAM" id="SSF51735">
    <property type="entry name" value="NAD(P)-binding Rossmann-fold domains"/>
    <property type="match status" value="1"/>
</dbReference>
<evidence type="ECO:0000256" key="4">
    <source>
        <dbReference type="ARBA" id="ARBA00023002"/>
    </source>
</evidence>
<dbReference type="PANTHER" id="PTHR10366">
    <property type="entry name" value="NAD DEPENDENT EPIMERASE/DEHYDRATASE"/>
    <property type="match status" value="1"/>
</dbReference>
<dbReference type="EMBL" id="JAEACU010000005">
    <property type="protein sequence ID" value="KAH7527892.1"/>
    <property type="molecule type" value="Genomic_DNA"/>
</dbReference>
<dbReference type="Pfam" id="PF08263">
    <property type="entry name" value="LRRNT_2"/>
    <property type="match status" value="1"/>
</dbReference>
<dbReference type="InterPro" id="IPR013210">
    <property type="entry name" value="LRR_N_plant-typ"/>
</dbReference>
<sequence>MNRDAQLIECLESDRETLIDFKNGTDDLENRLSSWKGRNCCQWQGISCKNRTKAVIAIDLYLNHIHNMMILLIGLVSLKHLVMRGVNLSMANSLEEESFDSLIEGGEGVFHTASPVIISPTVLQAEVIDPAVKGRRNVRRSCIKFSSVKRVVVTSSIVGQGSQILENVVYRFVDVRDVACAHIQAFEVASASGRYILVGNVTNNVGISKILEELYPDLSLPERWENEKPPLPIHCVSSEKAKGLDIDFISLELSFRDTVECFKEKGFLIM</sequence>
<feature type="domain" description="Leucine-rich repeat-containing N-terminal plant-type" evidence="5">
    <location>
        <begin position="12"/>
        <end position="48"/>
    </location>
</feature>
<dbReference type="InterPro" id="IPR036291">
    <property type="entry name" value="NAD(P)-bd_dom_sf"/>
</dbReference>
<dbReference type="GO" id="GO:0016616">
    <property type="term" value="F:oxidoreductase activity, acting on the CH-OH group of donors, NAD or NADP as acceptor"/>
    <property type="evidence" value="ECO:0007669"/>
    <property type="project" value="TreeGrafter"/>
</dbReference>
<name>A0A978VC03_ZIZJJ</name>
<dbReference type="PANTHER" id="PTHR10366:SF852">
    <property type="entry name" value="CINNAMOYL-COA REDUCTASE CAD2"/>
    <property type="match status" value="1"/>
</dbReference>
<gene>
    <name evidence="6" type="ORF">FEM48_Zijuj05G0014600</name>
</gene>
<keyword evidence="3" id="KW-0521">NADP</keyword>
<evidence type="ECO:0000256" key="2">
    <source>
        <dbReference type="ARBA" id="ARBA00022737"/>
    </source>
</evidence>
<dbReference type="AlphaFoldDB" id="A0A978VC03"/>
<dbReference type="InterPro" id="IPR050425">
    <property type="entry name" value="NAD(P)_dehydrat-like"/>
</dbReference>
<accession>A0A978VC03</accession>
<protein>
    <recommendedName>
        <fullName evidence="5">Leucine-rich repeat-containing N-terminal plant-type domain-containing protein</fullName>
    </recommendedName>
</protein>
<dbReference type="Gene3D" id="3.40.50.720">
    <property type="entry name" value="NAD(P)-binding Rossmann-like Domain"/>
    <property type="match status" value="2"/>
</dbReference>
<dbReference type="Proteomes" id="UP000813462">
    <property type="component" value="Unassembled WGS sequence"/>
</dbReference>
<proteinExistence type="predicted"/>
<dbReference type="SUPFAM" id="SSF52058">
    <property type="entry name" value="L domain-like"/>
    <property type="match status" value="1"/>
</dbReference>
<keyword evidence="2" id="KW-0677">Repeat</keyword>
<evidence type="ECO:0000313" key="7">
    <source>
        <dbReference type="Proteomes" id="UP000813462"/>
    </source>
</evidence>
<evidence type="ECO:0000256" key="3">
    <source>
        <dbReference type="ARBA" id="ARBA00022857"/>
    </source>
</evidence>